<dbReference type="EMBL" id="BAABUJ010000050">
    <property type="protein sequence ID" value="GAA5805722.1"/>
    <property type="molecule type" value="Genomic_DNA"/>
</dbReference>
<dbReference type="SUPFAM" id="SSF48350">
    <property type="entry name" value="GTPase activation domain, GAP"/>
    <property type="match status" value="1"/>
</dbReference>
<dbReference type="Pfam" id="PF21877">
    <property type="entry name" value="PH_NF1"/>
    <property type="match status" value="1"/>
</dbReference>
<dbReference type="Pfam" id="PF00616">
    <property type="entry name" value="RasGAP"/>
    <property type="match status" value="1"/>
</dbReference>
<dbReference type="InterPro" id="IPR011993">
    <property type="entry name" value="PH-like_dom_sf"/>
</dbReference>
<comment type="caution">
    <text evidence="5">The sequence shown here is derived from an EMBL/GenBank/DDBJ whole genome shotgun (WGS) entry which is preliminary data.</text>
</comment>
<name>A0ABP9YFJ4_9FUNG</name>
<dbReference type="InterPro" id="IPR036865">
    <property type="entry name" value="CRAL-TRIO_dom_sf"/>
</dbReference>
<sequence>MSPDTKLIASLVNRILVRLPSNSGKKLEVLENDPLINQTSKGMRGLTVYNFIVAALIELSKFRLPTITSTLLNLLDSIKMPSNEEHFPYENLQSQLFVLRLLSACMQHHWQYVRDIKPDNMSMRAPSTVNGYEGSIHSFDSSTHHSRWSTADGPLPIEMEDPPPFDENIAKNIVNVMSRIMHQTTTMEEREYGQATNHVTQITRTEYYTASNISRTSADIVLDIYKASSRVIAYISASNWNVIFSKIKMRILYLSTTTDENPETSDMRLLECCSLNSKRLSLVLSDFCSSFSSLKKATQLVVAAILRRAIWGWIETYPGEFMHLCQSQKRLEGGPDVLFEICLSLADTTRKKAILWPLQTMLLILCPDILYSVSTPEGSSRNVNSKKTLFLATLKSSLKPGRMAELAAICYVDICKAATYVSKTDASALRHIVPDVENELRGQLFDPEKPLIADSLMSGLGIIIDHRSLLADCLVAMFRLNPRHAMRSLFPSCLDHRAPTLFKISLVKACLAIASEENRLPWNPSVTALYDSLSGPLRKLFIEFSSKDFSKSDQSNINLRKPVNNLVSEKKSKKDILRVDPNSERLELILDMLRLYQTDPKLAVRGDNEDRFEKNAAAMVAITNCLREQNQYVRDAAAMCLFKLHSPNYILEWSPTPNFMESFWRISSQVVFALAKQLLDNRERDDGLKRLLELLKRLFESRNEFLRIHQDIAMQGSDARERLQASIGLEVALLVLLCSSDIEICSSAITCFGHICTETQLTDSIADPHQAILMVVENLPIYQELSSNNGIVTGRKSQQKQIRRLLRMMTHYAPGNLAAWEEVYKRWKYMTPAMMKPHDESSKEEIQENLNAAKRAGQAWHDKLRNPTSSSNRQTQAFNRIESSNFDDDKSSEWQNYAGFLAALGGICLMADTVPTTPTSPATPRGGGGGYGNDPSAFRRISAPTESSAMVNKFVIDMVDLLLCDNVIVREWVKEILGTDLSPALYPMLFRYMETVLAKYFGPDGDPICSGRNTLFVEQAISVLKLVLDRMEGSPENLLTVDFSSLINQYAKYLNKLGSGQSALKIKIKFCQLTEVLMKKKEKVTLRQEFKLRNKLLEIIVEWTSDFSLKPDTSNQYSTFETTQSEKLHRELDLSCLNTIVGLLHQLPLQSSDPVHEVDSTPIKSRIFFKYFTFFLKLLNRCRDSESETDSVHRLRQYPENGNIYLNGKNKENMSTYLAPLKESTILAMSNLLSANVDAGLKYSLSMGYHDDTQMRTAFMKVLTNILNQGTEFETLAETVITDRYEKIVDMLVGMDLHIALSLCEVCPASDIEDAANALLACFSSRGKALVLLKAVIQKEVQNTDSETELLRRTSIATRLLSVFAKQNGADYVRSVLQPVFIQLAEKPPNERTFELDSSKVGSGEDVSRNKQNVVSATELFLNAICASANEAPRAFREVCHCILTSVRERYPEAKYTAVGAFIFLRFFCPAIVSPESEGLIKPNVVVSRDMKRGHLIATKVIQNLANNVLFGAKETYMIVLNDFLTSNIYKVTSFLREISNVPAAVSLPLDNSAGVRSSSIGVSSNPNISRTDELANTVEFRPMEDKDYSCLHRVLFDNMERISRELATRRMRQYTDQERAQLWKRQFDRFCNLLAQLGRPPEVSKQEFSGLRSYTFAAANQLYAEFMRRNSHRSVETIVAKNIFYEGGVSKANRPVFYFIARNVISDSIDFELLVYHMLQIMERAGNKSLEVVIDTTLFCSSNEIPSQYISQILQLLPFDSSDNIASILIYNPNSYLRKYVKKLPRPVSHKIAKRTFFAVTLAELYEFINPSEVRLPKSTTSLDTEQCHVFHPVNRLSQYKMNIPITIKVSSEYVQVMTVRKQEFLYNVTTVINDVYMITEIEDVNIVTSTRNTEIVNEFHFKYNKGKTHHVFTSLKREAIVNTIKHNKRRLEMAKPNSMSERIIRPNDVPGRLLNMALLNIGSDDPSLRLAAYNLLYALSITFHFEVGNQLLDARDLCLPANSTAFIVNISEKIAQNQQSLTLEFLSECFIGFQKSNEPLRYLCLDYMMPWLPNLSRFCQNSSVENDKNTIKTKEVIRNLIDLTIARTDMYKLVQAKIWKTIGQIDDILNLVLDSFIQFSIEHGVGSPQAEAMADTFVTLSNIAVRGKVVSRLRKVLQKTSFKPTRSLTDHWTWNEIAILIRFVLMLSFNNRGPVKSYVPEIFHIVSLVIGVGPTIIRASVHGLVVNIIQSLCTAMPIQEANVKKLQLILNEISDTKYRLLFGLFKPHANAFTITTDTLTDVSEPTPLHALETIVNNLLEALTYSAPSPDMANAWRARWMSLVASTAFQFNPAIQPQAFVVLGCLGREEVDDDLLYQILVALRGALAIFNENDPNLVLSIMMCLKNIVESLPSDSRYLLPLFWIAVALVEINNGPTFPMAVELLLAILRALDADEYFAGDRMVDVLLAAREPMTDVARKLDQLCGVNFDSHFSFAIASIFLKGVRYNNAKEIIFQGLTTFLDIESKHADNTSTFDSQNLGYLAGLLPIAVKNDALREVLRLAGLSEPDFDLVDDDDERAENFKSNFYDGVFDRLDIADETTALLMVSMLATQLQMVDSTNEKLFLYGLLAEAAISMPEVFSIVYETLLPKMNQIVLSSTSQPIIESVKTILLTACSDPAFSDSARKSVPSQKVLLERVGFSALGDPTFGATSINVLQNAKLASEIIELIIA</sequence>
<dbReference type="Pfam" id="PF13716">
    <property type="entry name" value="CRAL_TRIO_2"/>
    <property type="match status" value="1"/>
</dbReference>
<reference evidence="5 6" key="1">
    <citation type="submission" date="2024-04" db="EMBL/GenBank/DDBJ databases">
        <title>genome sequences of Mucor flavus KT1a and Helicostylum pulchrum KT1b strains isolation_sourced from the surface of a dry-aged beef.</title>
        <authorList>
            <person name="Toyotome T."/>
            <person name="Hosono M."/>
            <person name="Torimaru M."/>
            <person name="Fukuda K."/>
            <person name="Mikami N."/>
        </authorList>
    </citation>
    <scope>NUCLEOTIDE SEQUENCE [LARGE SCALE GENOMIC DNA]</scope>
    <source>
        <strain evidence="5 6">KT1b</strain>
    </source>
</reference>
<dbReference type="PROSITE" id="PS50018">
    <property type="entry name" value="RAS_GTPASE_ACTIV_2"/>
    <property type="match status" value="1"/>
</dbReference>
<dbReference type="InterPro" id="IPR023152">
    <property type="entry name" value="RasGAP_CS"/>
</dbReference>
<dbReference type="SUPFAM" id="SSF52087">
    <property type="entry name" value="CRAL/TRIO domain"/>
    <property type="match status" value="1"/>
</dbReference>
<dbReference type="Proteomes" id="UP001476247">
    <property type="component" value="Unassembled WGS sequence"/>
</dbReference>
<evidence type="ECO:0000256" key="1">
    <source>
        <dbReference type="ARBA" id="ARBA00022468"/>
    </source>
</evidence>
<dbReference type="Gene3D" id="3.40.525.10">
    <property type="entry name" value="CRAL-TRIO lipid binding domain"/>
    <property type="match status" value="1"/>
</dbReference>
<organism evidence="5 6">
    <name type="scientific">Helicostylum pulchrum</name>
    <dbReference type="NCBI Taxonomy" id="562976"/>
    <lineage>
        <taxon>Eukaryota</taxon>
        <taxon>Fungi</taxon>
        <taxon>Fungi incertae sedis</taxon>
        <taxon>Mucoromycota</taxon>
        <taxon>Mucoromycotina</taxon>
        <taxon>Mucoromycetes</taxon>
        <taxon>Mucorales</taxon>
        <taxon>Mucorineae</taxon>
        <taxon>Mucoraceae</taxon>
        <taxon>Helicostylum</taxon>
    </lineage>
</organism>
<dbReference type="PROSITE" id="PS00509">
    <property type="entry name" value="RAS_GTPASE_ACTIV_1"/>
    <property type="match status" value="1"/>
</dbReference>
<accession>A0ABP9YFJ4</accession>
<dbReference type="InterPro" id="IPR008936">
    <property type="entry name" value="Rho_GTPase_activation_prot"/>
</dbReference>
<evidence type="ECO:0000256" key="2">
    <source>
        <dbReference type="ARBA" id="ARBA00022553"/>
    </source>
</evidence>
<gene>
    <name evidence="5" type="ORF">HPULCUR_011246</name>
</gene>
<keyword evidence="2" id="KW-0597">Phosphoprotein</keyword>
<feature type="region of interest" description="Disordered" evidence="3">
    <location>
        <begin position="915"/>
        <end position="936"/>
    </location>
</feature>
<dbReference type="Gene3D" id="1.10.506.10">
    <property type="entry name" value="GTPase Activation - p120gap, domain 1"/>
    <property type="match status" value="2"/>
</dbReference>
<dbReference type="InterPro" id="IPR039360">
    <property type="entry name" value="Ras_GTPase"/>
</dbReference>
<dbReference type="InterPro" id="IPR054071">
    <property type="entry name" value="PH_NF1"/>
</dbReference>
<dbReference type="PANTHER" id="PTHR10194:SF142">
    <property type="entry name" value="NEUROFIBROMIN"/>
    <property type="match status" value="1"/>
</dbReference>
<protein>
    <recommendedName>
        <fullName evidence="4">Ras-GAP domain-containing protein</fullName>
    </recommendedName>
</protein>
<evidence type="ECO:0000259" key="4">
    <source>
        <dbReference type="PROSITE" id="PS50018"/>
    </source>
</evidence>
<dbReference type="PANTHER" id="PTHR10194">
    <property type="entry name" value="RAS GTPASE-ACTIVATING PROTEINS"/>
    <property type="match status" value="1"/>
</dbReference>
<evidence type="ECO:0000256" key="3">
    <source>
        <dbReference type="SAM" id="MobiDB-lite"/>
    </source>
</evidence>
<dbReference type="InterPro" id="IPR001936">
    <property type="entry name" value="RasGAP_dom"/>
</dbReference>
<dbReference type="Gene3D" id="2.30.29.30">
    <property type="entry name" value="Pleckstrin-homology domain (PH domain)/Phosphotyrosine-binding domain (PTB)"/>
    <property type="match status" value="1"/>
</dbReference>
<dbReference type="SUPFAM" id="SSF48371">
    <property type="entry name" value="ARM repeat"/>
    <property type="match status" value="1"/>
</dbReference>
<proteinExistence type="predicted"/>
<feature type="compositionally biased region" description="Low complexity" evidence="3">
    <location>
        <begin position="915"/>
        <end position="924"/>
    </location>
</feature>
<keyword evidence="1" id="KW-0343">GTPase activation</keyword>
<evidence type="ECO:0000313" key="6">
    <source>
        <dbReference type="Proteomes" id="UP001476247"/>
    </source>
</evidence>
<dbReference type="InterPro" id="IPR016024">
    <property type="entry name" value="ARM-type_fold"/>
</dbReference>
<keyword evidence="6" id="KW-1185">Reference proteome</keyword>
<evidence type="ECO:0000313" key="5">
    <source>
        <dbReference type="EMBL" id="GAA5805722.1"/>
    </source>
</evidence>
<dbReference type="InterPro" id="IPR001251">
    <property type="entry name" value="CRAL-TRIO_dom"/>
</dbReference>
<dbReference type="CDD" id="cd00170">
    <property type="entry name" value="SEC14"/>
    <property type="match status" value="1"/>
</dbReference>
<dbReference type="SMART" id="SM00323">
    <property type="entry name" value="RasGAP"/>
    <property type="match status" value="1"/>
</dbReference>
<feature type="domain" description="Ras-GAP" evidence="4">
    <location>
        <begin position="1311"/>
        <end position="1507"/>
    </location>
</feature>